<keyword evidence="3" id="KW-1185">Reference proteome</keyword>
<dbReference type="OMA" id="FIICYEY"/>
<name>A0A087G151_ARAAL</name>
<feature type="coiled-coil region" evidence="1">
    <location>
        <begin position="252"/>
        <end position="286"/>
    </location>
</feature>
<protein>
    <recommendedName>
        <fullName evidence="4">CCHC-type domain-containing protein</fullName>
    </recommendedName>
</protein>
<dbReference type="OrthoDB" id="1932348at2759"/>
<dbReference type="InterPro" id="IPR036875">
    <property type="entry name" value="Znf_CCHC_sf"/>
</dbReference>
<reference evidence="3" key="1">
    <citation type="journal article" date="2015" name="Nat. Plants">
        <title>Genome expansion of Arabis alpina linked with retrotransposition and reduced symmetric DNA methylation.</title>
        <authorList>
            <person name="Willing E.M."/>
            <person name="Rawat V."/>
            <person name="Mandakova T."/>
            <person name="Maumus F."/>
            <person name="James G.V."/>
            <person name="Nordstroem K.J."/>
            <person name="Becker C."/>
            <person name="Warthmann N."/>
            <person name="Chica C."/>
            <person name="Szarzynska B."/>
            <person name="Zytnicki M."/>
            <person name="Albani M.C."/>
            <person name="Kiefer C."/>
            <person name="Bergonzi S."/>
            <person name="Castaings L."/>
            <person name="Mateos J.L."/>
            <person name="Berns M.C."/>
            <person name="Bujdoso N."/>
            <person name="Piofczyk T."/>
            <person name="de Lorenzo L."/>
            <person name="Barrero-Sicilia C."/>
            <person name="Mateos I."/>
            <person name="Piednoel M."/>
            <person name="Hagmann J."/>
            <person name="Chen-Min-Tao R."/>
            <person name="Iglesias-Fernandez R."/>
            <person name="Schuster S.C."/>
            <person name="Alonso-Blanco C."/>
            <person name="Roudier F."/>
            <person name="Carbonero P."/>
            <person name="Paz-Ares J."/>
            <person name="Davis S.J."/>
            <person name="Pecinka A."/>
            <person name="Quesneville H."/>
            <person name="Colot V."/>
            <person name="Lysak M.A."/>
            <person name="Weigel D."/>
            <person name="Coupland G."/>
            <person name="Schneeberger K."/>
        </authorList>
    </citation>
    <scope>NUCLEOTIDE SEQUENCE [LARGE SCALE GENOMIC DNA]</scope>
    <source>
        <strain evidence="3">cv. Pajares</strain>
    </source>
</reference>
<evidence type="ECO:0000313" key="2">
    <source>
        <dbReference type="EMBL" id="KFK23603.1"/>
    </source>
</evidence>
<dbReference type="SUPFAM" id="SSF57756">
    <property type="entry name" value="Retrovirus zinc finger-like domains"/>
    <property type="match status" value="1"/>
</dbReference>
<dbReference type="EMBL" id="KL977352">
    <property type="protein sequence ID" value="KFK23603.1"/>
    <property type="molecule type" value="Genomic_DNA"/>
</dbReference>
<dbReference type="Proteomes" id="UP000029120">
    <property type="component" value="Unassembled WGS sequence"/>
</dbReference>
<organism evidence="2 3">
    <name type="scientific">Arabis alpina</name>
    <name type="common">Alpine rock-cress</name>
    <dbReference type="NCBI Taxonomy" id="50452"/>
    <lineage>
        <taxon>Eukaryota</taxon>
        <taxon>Viridiplantae</taxon>
        <taxon>Streptophyta</taxon>
        <taxon>Embryophyta</taxon>
        <taxon>Tracheophyta</taxon>
        <taxon>Spermatophyta</taxon>
        <taxon>Magnoliopsida</taxon>
        <taxon>eudicotyledons</taxon>
        <taxon>Gunneridae</taxon>
        <taxon>Pentapetalae</taxon>
        <taxon>rosids</taxon>
        <taxon>malvids</taxon>
        <taxon>Brassicales</taxon>
        <taxon>Brassicaceae</taxon>
        <taxon>Arabideae</taxon>
        <taxon>Arabis</taxon>
    </lineage>
</organism>
<evidence type="ECO:0000313" key="3">
    <source>
        <dbReference type="Proteomes" id="UP000029120"/>
    </source>
</evidence>
<dbReference type="Gene3D" id="4.10.60.10">
    <property type="entry name" value="Zinc finger, CCHC-type"/>
    <property type="match status" value="1"/>
</dbReference>
<sequence>MIASRFENLKMEEHESIANFSSKLKSLAQEASTLGKKYKDQKLVKKFLRCLPSKFMAYKSALNVSQNTEELGFGEVVGMLQAHEMELDGMDLEFKKSKSMALVTCEKKEHGSNDEDPMSLLVRKFDRALRRVERGQGEKRFESAKRPEADRNFRKSEVQCYECKGYGFVRTECPTAKRRDMKCLGCRGLRHTQQECMIDQKKRNEKSMLAEEDSEEDSEDEEVVNNFVAFAGVKEEDEVNVDSGSESVDGYNEDLVEIYKEVREALVRLEQEKSALTKEKQPLEAVS</sequence>
<dbReference type="Gramene" id="KFK23603">
    <property type="protein sequence ID" value="KFK23603"/>
    <property type="gene ID" value="AALP_AAs48356U000400"/>
</dbReference>
<gene>
    <name evidence="2" type="ORF">AALP_AAs48356U000400</name>
</gene>
<dbReference type="AlphaFoldDB" id="A0A087G151"/>
<proteinExistence type="predicted"/>
<dbReference type="Pfam" id="PF14223">
    <property type="entry name" value="Retrotran_gag_2"/>
    <property type="match status" value="1"/>
</dbReference>
<evidence type="ECO:0000256" key="1">
    <source>
        <dbReference type="SAM" id="Coils"/>
    </source>
</evidence>
<evidence type="ECO:0008006" key="4">
    <source>
        <dbReference type="Google" id="ProtNLM"/>
    </source>
</evidence>
<dbReference type="GO" id="GO:0003676">
    <property type="term" value="F:nucleic acid binding"/>
    <property type="evidence" value="ECO:0007669"/>
    <property type="project" value="InterPro"/>
</dbReference>
<dbReference type="GO" id="GO:0008270">
    <property type="term" value="F:zinc ion binding"/>
    <property type="evidence" value="ECO:0007669"/>
    <property type="project" value="InterPro"/>
</dbReference>
<accession>A0A087G151</accession>
<keyword evidence="1" id="KW-0175">Coiled coil</keyword>